<reference evidence="3 4" key="1">
    <citation type="submission" date="2019-07" db="EMBL/GenBank/DDBJ databases">
        <title>New species of Amycolatopsis and Streptomyces.</title>
        <authorList>
            <person name="Duangmal K."/>
            <person name="Teo W.F.A."/>
            <person name="Lipun K."/>
        </authorList>
    </citation>
    <scope>NUCLEOTIDE SEQUENCE [LARGE SCALE GENOMIC DNA]</scope>
    <source>
        <strain evidence="3 4">JCM 30562</strain>
    </source>
</reference>
<organism evidence="3 4">
    <name type="scientific">Amycolatopsis acidiphila</name>
    <dbReference type="NCBI Taxonomy" id="715473"/>
    <lineage>
        <taxon>Bacteria</taxon>
        <taxon>Bacillati</taxon>
        <taxon>Actinomycetota</taxon>
        <taxon>Actinomycetes</taxon>
        <taxon>Pseudonocardiales</taxon>
        <taxon>Pseudonocardiaceae</taxon>
        <taxon>Amycolatopsis</taxon>
    </lineage>
</organism>
<dbReference type="OrthoDB" id="3663113at2"/>
<proteinExistence type="predicted"/>
<evidence type="ECO:0000313" key="4">
    <source>
        <dbReference type="Proteomes" id="UP000318578"/>
    </source>
</evidence>
<dbReference type="EMBL" id="VJZA01000006">
    <property type="protein sequence ID" value="TVT24576.1"/>
    <property type="molecule type" value="Genomic_DNA"/>
</dbReference>
<evidence type="ECO:0008006" key="5">
    <source>
        <dbReference type="Google" id="ProtNLM"/>
    </source>
</evidence>
<evidence type="ECO:0000256" key="2">
    <source>
        <dbReference type="SAM" id="Phobius"/>
    </source>
</evidence>
<evidence type="ECO:0000313" key="3">
    <source>
        <dbReference type="EMBL" id="TVT24576.1"/>
    </source>
</evidence>
<keyword evidence="4" id="KW-1185">Reference proteome</keyword>
<dbReference type="Proteomes" id="UP000318578">
    <property type="component" value="Unassembled WGS sequence"/>
</dbReference>
<feature type="transmembrane region" description="Helical" evidence="2">
    <location>
        <begin position="279"/>
        <end position="299"/>
    </location>
</feature>
<name>A0A558AJY6_9PSEU</name>
<feature type="compositionally biased region" description="Pro residues" evidence="1">
    <location>
        <begin position="234"/>
        <end position="246"/>
    </location>
</feature>
<comment type="caution">
    <text evidence="3">The sequence shown here is derived from an EMBL/GenBank/DDBJ whole genome shotgun (WGS) entry which is preliminary data.</text>
</comment>
<sequence length="460" mass="47105">MRLVRLGQQPSRVAEDIRAALASLGRGATVVGGVALVGARPIPSVRSVDAVVVLPRGVLVVLGVDLPEPAMRLEAPLAGPWKADGWPLPGPDKAVNPATPKLALAESITRHLRPKVPAELPIGTILAVGPFVDEVDQPPADVSGPVRVLHPTATHMLAATVSLAAAPKPCSVEEARLLLKALAPEAPPLSDEILAAEGFGVIVEQTAEKLATPETTDKLVPSMAASEKTEKMAPPSPPWPRPKTPPPPAPIEMTTPVPRITAAVPVRAPAMGNPRTVRWLPLAAIGLLAVLLVTAIVLATTSGGDPEGAPAPPPQVVDGIPLIERAAATDGNCAAHAVGDLQASLQRTACVTMRRGSFEATVDGRLAAVSIAMVTFADSTAASAFKKAADTPGGGGVTDLAGETGKWARTPHFDGTAAYVSAASGTEVRLVLAAWFDQPSTADDPSLLRAAHAGATARIP</sequence>
<gene>
    <name evidence="3" type="ORF">FNH06_06295</name>
</gene>
<dbReference type="AlphaFoldDB" id="A0A558AJY6"/>
<dbReference type="RefSeq" id="WP_144635026.1">
    <property type="nucleotide sequence ID" value="NZ_BNAX01000009.1"/>
</dbReference>
<keyword evidence="2" id="KW-0472">Membrane</keyword>
<accession>A0A558AJY6</accession>
<feature type="region of interest" description="Disordered" evidence="1">
    <location>
        <begin position="224"/>
        <end position="246"/>
    </location>
</feature>
<evidence type="ECO:0000256" key="1">
    <source>
        <dbReference type="SAM" id="MobiDB-lite"/>
    </source>
</evidence>
<keyword evidence="2" id="KW-1133">Transmembrane helix</keyword>
<protein>
    <recommendedName>
        <fullName evidence="5">NERD domain-containing protein</fullName>
    </recommendedName>
</protein>
<keyword evidence="2" id="KW-0812">Transmembrane</keyword>